<evidence type="ECO:0008006" key="5">
    <source>
        <dbReference type="Google" id="ProtNLM"/>
    </source>
</evidence>
<dbReference type="EMBL" id="PIQF01000002">
    <property type="protein sequence ID" value="RUO75949.1"/>
    <property type="molecule type" value="Genomic_DNA"/>
</dbReference>
<keyword evidence="2" id="KW-0472">Membrane</keyword>
<protein>
    <recommendedName>
        <fullName evidence="5">MSHA biogenesis protein MshJ</fullName>
    </recommendedName>
</protein>
<evidence type="ECO:0000256" key="1">
    <source>
        <dbReference type="SAM" id="Coils"/>
    </source>
</evidence>
<dbReference type="Proteomes" id="UP000287908">
    <property type="component" value="Unassembled WGS sequence"/>
</dbReference>
<feature type="transmembrane region" description="Helical" evidence="2">
    <location>
        <begin position="24"/>
        <end position="44"/>
    </location>
</feature>
<evidence type="ECO:0000313" key="3">
    <source>
        <dbReference type="EMBL" id="RUO75949.1"/>
    </source>
</evidence>
<organism evidence="3 4">
    <name type="scientific">Idiomarina seosinensis</name>
    <dbReference type="NCBI Taxonomy" id="281739"/>
    <lineage>
        <taxon>Bacteria</taxon>
        <taxon>Pseudomonadati</taxon>
        <taxon>Pseudomonadota</taxon>
        <taxon>Gammaproteobacteria</taxon>
        <taxon>Alteromonadales</taxon>
        <taxon>Idiomarinaceae</taxon>
        <taxon>Idiomarina</taxon>
    </lineage>
</organism>
<gene>
    <name evidence="3" type="ORF">CWI81_07435</name>
</gene>
<sequence>MRQWHDLWQQYCEKFSELPKERRALIAVAAWVLVTLPLISYGVLPQQEQLRRDEQKIRASEQQIEQLEIASAQLQQQLAVNVDKPLLEEIKRKQARLASLKEKTDSYTLLDQSARRKFIENALDYPDGIALVSLESSSPEAITTEQTVNLYRHRVNASYQGNFTELQEFFRELRKRNPEVQWYKFRYKVTDYPQARVDLAWQLLSVDKEIIGG</sequence>
<reference evidence="3 4" key="1">
    <citation type="journal article" date="2011" name="Front. Microbiol.">
        <title>Genomic signatures of strain selection and enhancement in Bacillus atrophaeus var. globigii, a historical biowarfare simulant.</title>
        <authorList>
            <person name="Gibbons H.S."/>
            <person name="Broomall S.M."/>
            <person name="McNew L.A."/>
            <person name="Daligault H."/>
            <person name="Chapman C."/>
            <person name="Bruce D."/>
            <person name="Karavis M."/>
            <person name="Krepps M."/>
            <person name="McGregor P.A."/>
            <person name="Hong C."/>
            <person name="Park K.H."/>
            <person name="Akmal A."/>
            <person name="Feldman A."/>
            <person name="Lin J.S."/>
            <person name="Chang W.E."/>
            <person name="Higgs B.W."/>
            <person name="Demirev P."/>
            <person name="Lindquist J."/>
            <person name="Liem A."/>
            <person name="Fochler E."/>
            <person name="Read T.D."/>
            <person name="Tapia R."/>
            <person name="Johnson S."/>
            <person name="Bishop-Lilly K.A."/>
            <person name="Detter C."/>
            <person name="Han C."/>
            <person name="Sozhamannan S."/>
            <person name="Rosenzweig C.N."/>
            <person name="Skowronski E.W."/>
        </authorList>
    </citation>
    <scope>NUCLEOTIDE SEQUENCE [LARGE SCALE GENOMIC DNA]</scope>
    <source>
        <strain evidence="3 4">CL-SP19</strain>
    </source>
</reference>
<evidence type="ECO:0000256" key="2">
    <source>
        <dbReference type="SAM" id="Phobius"/>
    </source>
</evidence>
<comment type="caution">
    <text evidence="3">The sequence shown here is derived from an EMBL/GenBank/DDBJ whole genome shotgun (WGS) entry which is preliminary data.</text>
</comment>
<keyword evidence="4" id="KW-1185">Reference proteome</keyword>
<dbReference type="RefSeq" id="WP_126784675.1">
    <property type="nucleotide sequence ID" value="NZ_PIQF01000002.1"/>
</dbReference>
<keyword evidence="2" id="KW-1133">Transmembrane helix</keyword>
<evidence type="ECO:0000313" key="4">
    <source>
        <dbReference type="Proteomes" id="UP000287908"/>
    </source>
</evidence>
<name>A0A432ZDH7_9GAMM</name>
<proteinExistence type="predicted"/>
<dbReference type="AlphaFoldDB" id="A0A432ZDH7"/>
<dbReference type="OrthoDB" id="9151209at2"/>
<keyword evidence="1" id="KW-0175">Coiled coil</keyword>
<accession>A0A432ZDH7</accession>
<feature type="coiled-coil region" evidence="1">
    <location>
        <begin position="50"/>
        <end position="77"/>
    </location>
</feature>
<keyword evidence="2" id="KW-0812">Transmembrane</keyword>